<keyword evidence="1" id="KW-1133">Transmembrane helix</keyword>
<keyword evidence="3" id="KW-1185">Reference proteome</keyword>
<evidence type="ECO:0000313" key="3">
    <source>
        <dbReference type="Proteomes" id="UP000074382"/>
    </source>
</evidence>
<dbReference type="RefSeq" id="WP_068756210.1">
    <property type="nucleotide sequence ID" value="NZ_KQ950182.1"/>
</dbReference>
<dbReference type="PATRIC" id="fig|665004.4.peg.2361"/>
<reference evidence="3" key="1">
    <citation type="journal article" date="2017" name="Acta Aliment.">
        <title>Plant polysaccharide degrading enzyme system of Thermpbifida cellulosilytica TB100 revealed by de novo genome project data.</title>
        <authorList>
            <person name="Toth A."/>
            <person name="Baka E."/>
            <person name="Luzics S."/>
            <person name="Bata-Vidacs I."/>
            <person name="Nagy I."/>
            <person name="Balint B."/>
            <person name="Herceg R."/>
            <person name="Olasz F."/>
            <person name="Wilk T."/>
            <person name="Nagy T."/>
            <person name="Kriszt B."/>
            <person name="Nagy I."/>
            <person name="Kukolya J."/>
        </authorList>
    </citation>
    <scope>NUCLEOTIDE SEQUENCE [LARGE SCALE GENOMIC DNA]</scope>
    <source>
        <strain evidence="3">TB100</strain>
    </source>
</reference>
<gene>
    <name evidence="2" type="ORF">AC529_17775</name>
</gene>
<feature type="transmembrane region" description="Helical" evidence="1">
    <location>
        <begin position="9"/>
        <end position="27"/>
    </location>
</feature>
<dbReference type="AlphaFoldDB" id="A0A147KDQ1"/>
<accession>A0A147KDQ1</accession>
<organism evidence="2 3">
    <name type="scientific">Thermobifida cellulosilytica TB100</name>
    <dbReference type="NCBI Taxonomy" id="665004"/>
    <lineage>
        <taxon>Bacteria</taxon>
        <taxon>Bacillati</taxon>
        <taxon>Actinomycetota</taxon>
        <taxon>Actinomycetes</taxon>
        <taxon>Streptosporangiales</taxon>
        <taxon>Nocardiopsidaceae</taxon>
        <taxon>Thermobifida</taxon>
    </lineage>
</organism>
<evidence type="ECO:0000313" key="2">
    <source>
        <dbReference type="EMBL" id="KUP95413.1"/>
    </source>
</evidence>
<keyword evidence="1" id="KW-0812">Transmembrane</keyword>
<comment type="caution">
    <text evidence="2">The sequence shown here is derived from an EMBL/GenBank/DDBJ whole genome shotgun (WGS) entry which is preliminary data.</text>
</comment>
<dbReference type="EMBL" id="LGEM01000127">
    <property type="protein sequence ID" value="KUP95413.1"/>
    <property type="molecule type" value="Genomic_DNA"/>
</dbReference>
<proteinExistence type="predicted"/>
<feature type="transmembrane region" description="Helical" evidence="1">
    <location>
        <begin position="33"/>
        <end position="53"/>
    </location>
</feature>
<name>A0A147KDQ1_THECS</name>
<keyword evidence="1" id="KW-0472">Membrane</keyword>
<evidence type="ECO:0000256" key="1">
    <source>
        <dbReference type="SAM" id="Phobius"/>
    </source>
</evidence>
<sequence>MLTSIVRTTVPFIVGALSTLAVTYLGVELPEAALTELVTVLVAGAYYTAVRLLEEHVSPAFGRVLLGLGLRGRPKYDLA</sequence>
<protein>
    <submittedName>
        <fullName evidence="2">Uncharacterized protein</fullName>
    </submittedName>
</protein>
<dbReference type="OrthoDB" id="3482422at2"/>
<dbReference type="Proteomes" id="UP000074382">
    <property type="component" value="Unassembled WGS sequence"/>
</dbReference>